<comment type="subcellular location">
    <subcellularLocation>
        <location evidence="1">Cell membrane</location>
        <topology evidence="1">Multi-pass membrane protein</topology>
    </subcellularLocation>
</comment>
<dbReference type="EMBL" id="JAMOIL010000015">
    <property type="protein sequence ID" value="MCM0621160.1"/>
    <property type="molecule type" value="Genomic_DNA"/>
</dbReference>
<dbReference type="GO" id="GO:0042907">
    <property type="term" value="F:xanthine transmembrane transporter activity"/>
    <property type="evidence" value="ECO:0007669"/>
    <property type="project" value="TreeGrafter"/>
</dbReference>
<feature type="transmembrane region" description="Helical" evidence="9">
    <location>
        <begin position="222"/>
        <end position="243"/>
    </location>
</feature>
<dbReference type="InterPro" id="IPR017588">
    <property type="entry name" value="UacT-like"/>
</dbReference>
<dbReference type="Pfam" id="PF00860">
    <property type="entry name" value="Xan_ur_permease"/>
    <property type="match status" value="1"/>
</dbReference>
<dbReference type="PANTHER" id="PTHR42810">
    <property type="entry name" value="PURINE PERMEASE C1399.01C-RELATED"/>
    <property type="match status" value="1"/>
</dbReference>
<evidence type="ECO:0000256" key="2">
    <source>
        <dbReference type="ARBA" id="ARBA00008821"/>
    </source>
</evidence>
<accession>A0A9X2IGV4</accession>
<feature type="transmembrane region" description="Helical" evidence="9">
    <location>
        <begin position="38"/>
        <end position="59"/>
    </location>
</feature>
<feature type="transmembrane region" description="Helical" evidence="9">
    <location>
        <begin position="154"/>
        <end position="172"/>
    </location>
</feature>
<gene>
    <name evidence="10" type="ORF">M8330_12760</name>
</gene>
<evidence type="ECO:0000313" key="10">
    <source>
        <dbReference type="EMBL" id="MCM0621160.1"/>
    </source>
</evidence>
<evidence type="ECO:0000256" key="8">
    <source>
        <dbReference type="SAM" id="MobiDB-lite"/>
    </source>
</evidence>
<dbReference type="InterPro" id="IPR006042">
    <property type="entry name" value="Xan_ur_permease"/>
</dbReference>
<keyword evidence="4" id="KW-1003">Cell membrane</keyword>
<feature type="transmembrane region" description="Helical" evidence="9">
    <location>
        <begin position="109"/>
        <end position="133"/>
    </location>
</feature>
<dbReference type="PANTHER" id="PTHR42810:SF2">
    <property type="entry name" value="PURINE PERMEASE C1399.01C-RELATED"/>
    <property type="match status" value="1"/>
</dbReference>
<feature type="transmembrane region" description="Helical" evidence="9">
    <location>
        <begin position="192"/>
        <end position="210"/>
    </location>
</feature>
<dbReference type="NCBIfam" id="TIGR03173">
    <property type="entry name" value="pbuX"/>
    <property type="match status" value="1"/>
</dbReference>
<sequence length="475" mass="48809">MSTSEQATADTAEPSEPQPDATGVVYRLEDRPPLPTTLLAALQHLLAIFVGIVTPTLVLSGPLGLEPEDTNYLISMALIVSGVATFIQVRRIGPVGSGLLSIQGTSFAFLGPMIAAGTAVGGGTAALAMIYGITLAGSFIEMALSRVMHLLRKILTPVVTGTVVCLIGLSLIDTGITDMAGGAATIGTDDFASGKNLAVAGVVLVTVIALNRSRNTYVRMGAIVIGLVVGYAVAALLGMVTAPSLSGLPVVNVPVPFAYGLDFSWSLFLPVAFIFLITAIETTGDLTATSMVSGEPVKGETYVRRIKGGVLGDGVNSALAAVFNSFPNTTFSQNNGVIQLTGVASRWIGMFVAGMLVLVGLFPVVPALVTSMPRPVLGGATIIMFGTVAAAGIKIIASSENKLDRRDVLILAVSFALGLGVELVPDVLSHLPATAQSVFGSPITTGGLTAIVLNLVLPREKASYEEAAEGETMEA</sequence>
<keyword evidence="3" id="KW-0813">Transport</keyword>
<evidence type="ECO:0000256" key="1">
    <source>
        <dbReference type="ARBA" id="ARBA00004651"/>
    </source>
</evidence>
<dbReference type="AlphaFoldDB" id="A0A9X2IGV4"/>
<dbReference type="GO" id="GO:0005886">
    <property type="term" value="C:plasma membrane"/>
    <property type="evidence" value="ECO:0007669"/>
    <property type="project" value="UniProtKB-SubCell"/>
</dbReference>
<keyword evidence="5 9" id="KW-0812">Transmembrane</keyword>
<comment type="similarity">
    <text evidence="2">Belongs to the nucleobase:cation symporter-2 (NCS2) (TC 2.A.40) family.</text>
</comment>
<comment type="caution">
    <text evidence="10">The sequence shown here is derived from an EMBL/GenBank/DDBJ whole genome shotgun (WGS) entry which is preliminary data.</text>
</comment>
<keyword evidence="6 9" id="KW-1133">Transmembrane helix</keyword>
<evidence type="ECO:0000256" key="3">
    <source>
        <dbReference type="ARBA" id="ARBA00022448"/>
    </source>
</evidence>
<feature type="transmembrane region" description="Helical" evidence="9">
    <location>
        <begin position="263"/>
        <end position="280"/>
    </location>
</feature>
<dbReference type="PROSITE" id="PS01116">
    <property type="entry name" value="XANTH_URACIL_PERMASE"/>
    <property type="match status" value="1"/>
</dbReference>
<dbReference type="RefSeq" id="WP_250827640.1">
    <property type="nucleotide sequence ID" value="NZ_JAMOIL010000015.1"/>
</dbReference>
<keyword evidence="11" id="KW-1185">Reference proteome</keyword>
<dbReference type="InterPro" id="IPR006043">
    <property type="entry name" value="NCS2"/>
</dbReference>
<proteinExistence type="inferred from homology"/>
<feature type="region of interest" description="Disordered" evidence="8">
    <location>
        <begin position="1"/>
        <end position="21"/>
    </location>
</feature>
<organism evidence="10 11">
    <name type="scientific">Nocardioides bruguierae</name>
    <dbReference type="NCBI Taxonomy" id="2945102"/>
    <lineage>
        <taxon>Bacteria</taxon>
        <taxon>Bacillati</taxon>
        <taxon>Actinomycetota</taxon>
        <taxon>Actinomycetes</taxon>
        <taxon>Propionibacteriales</taxon>
        <taxon>Nocardioidaceae</taxon>
        <taxon>Nocardioides</taxon>
    </lineage>
</organism>
<evidence type="ECO:0000256" key="9">
    <source>
        <dbReference type="SAM" id="Phobius"/>
    </source>
</evidence>
<feature type="transmembrane region" description="Helical" evidence="9">
    <location>
        <begin position="375"/>
        <end position="396"/>
    </location>
</feature>
<evidence type="ECO:0000256" key="6">
    <source>
        <dbReference type="ARBA" id="ARBA00022989"/>
    </source>
</evidence>
<feature type="transmembrane region" description="Helical" evidence="9">
    <location>
        <begin position="71"/>
        <end position="89"/>
    </location>
</feature>
<protein>
    <submittedName>
        <fullName evidence="10">Purine permease</fullName>
    </submittedName>
</protein>
<evidence type="ECO:0000256" key="7">
    <source>
        <dbReference type="ARBA" id="ARBA00023136"/>
    </source>
</evidence>
<dbReference type="NCBIfam" id="TIGR00801">
    <property type="entry name" value="ncs2"/>
    <property type="match status" value="1"/>
</dbReference>
<evidence type="ECO:0000313" key="11">
    <source>
        <dbReference type="Proteomes" id="UP001139485"/>
    </source>
</evidence>
<dbReference type="Proteomes" id="UP001139485">
    <property type="component" value="Unassembled WGS sequence"/>
</dbReference>
<dbReference type="NCBIfam" id="NF037981">
    <property type="entry name" value="NCS2_1"/>
    <property type="match status" value="1"/>
</dbReference>
<evidence type="ECO:0000256" key="4">
    <source>
        <dbReference type="ARBA" id="ARBA00022475"/>
    </source>
</evidence>
<feature type="transmembrane region" description="Helical" evidence="9">
    <location>
        <begin position="437"/>
        <end position="457"/>
    </location>
</feature>
<keyword evidence="7 9" id="KW-0472">Membrane</keyword>
<feature type="transmembrane region" description="Helical" evidence="9">
    <location>
        <begin position="347"/>
        <end position="369"/>
    </location>
</feature>
<evidence type="ECO:0000256" key="5">
    <source>
        <dbReference type="ARBA" id="ARBA00022692"/>
    </source>
</evidence>
<reference evidence="10" key="1">
    <citation type="submission" date="2022-05" db="EMBL/GenBank/DDBJ databases">
        <authorList>
            <person name="Tuo L."/>
        </authorList>
    </citation>
    <scope>NUCLEOTIDE SEQUENCE</scope>
    <source>
        <strain evidence="10">BSK12Z-4</strain>
    </source>
</reference>
<name>A0A9X2IGV4_9ACTN</name>
<feature type="transmembrane region" description="Helical" evidence="9">
    <location>
        <begin position="408"/>
        <end position="425"/>
    </location>
</feature>